<comment type="caution">
    <text evidence="1">The sequence shown here is derived from an EMBL/GenBank/DDBJ whole genome shotgun (WGS) entry which is preliminary data.</text>
</comment>
<accession>A0A0G1IPL2</accession>
<proteinExistence type="predicted"/>
<dbReference type="AlphaFoldDB" id="A0A0G1IPL2"/>
<sequence>MEDLVIGCVSVLKNKDKALNQVINLSTSESISAIAMAKDIKNILKSNSNIINIEQRKNQTLHEKISVLKSKDLLGWEAKTPCF</sequence>
<name>A0A0G1IPL2_9BACT</name>
<dbReference type="SUPFAM" id="SSF51735">
    <property type="entry name" value="NAD(P)-binding Rossmann-fold domains"/>
    <property type="match status" value="1"/>
</dbReference>
<dbReference type="InterPro" id="IPR036291">
    <property type="entry name" value="NAD(P)-bd_dom_sf"/>
</dbReference>
<dbReference type="Proteomes" id="UP000033945">
    <property type="component" value="Unassembled WGS sequence"/>
</dbReference>
<dbReference type="Gene3D" id="3.40.50.720">
    <property type="entry name" value="NAD(P)-binding Rossmann-like Domain"/>
    <property type="match status" value="1"/>
</dbReference>
<evidence type="ECO:0000313" key="1">
    <source>
        <dbReference type="EMBL" id="KKT61321.1"/>
    </source>
</evidence>
<reference evidence="1 2" key="1">
    <citation type="journal article" date="2015" name="Nature">
        <title>rRNA introns, odd ribosomes, and small enigmatic genomes across a large radiation of phyla.</title>
        <authorList>
            <person name="Brown C.T."/>
            <person name="Hug L.A."/>
            <person name="Thomas B.C."/>
            <person name="Sharon I."/>
            <person name="Castelle C.J."/>
            <person name="Singh A."/>
            <person name="Wilkins M.J."/>
            <person name="Williams K.H."/>
            <person name="Banfield J.F."/>
        </authorList>
    </citation>
    <scope>NUCLEOTIDE SEQUENCE [LARGE SCALE GENOMIC DNA]</scope>
</reference>
<organism evidence="1 2">
    <name type="scientific">Candidatus Giovannonibacteria bacterium GW2011_GWA2_44_26</name>
    <dbReference type="NCBI Taxonomy" id="1618648"/>
    <lineage>
        <taxon>Bacteria</taxon>
        <taxon>Candidatus Giovannoniibacteriota</taxon>
    </lineage>
</organism>
<gene>
    <name evidence="1" type="ORF">UW55_C0033G0002</name>
</gene>
<protein>
    <submittedName>
        <fullName evidence="1">Uncharacterized protein</fullName>
    </submittedName>
</protein>
<dbReference type="EMBL" id="LCIT01000033">
    <property type="protein sequence ID" value="KKT61321.1"/>
    <property type="molecule type" value="Genomic_DNA"/>
</dbReference>
<evidence type="ECO:0000313" key="2">
    <source>
        <dbReference type="Proteomes" id="UP000033945"/>
    </source>
</evidence>